<dbReference type="InterPro" id="IPR036691">
    <property type="entry name" value="Endo/exonu/phosph_ase_sf"/>
</dbReference>
<dbReference type="PANTHER" id="PTHR33116">
    <property type="entry name" value="REVERSE TRANSCRIPTASE ZINC-BINDING DOMAIN-CONTAINING PROTEIN-RELATED-RELATED"/>
    <property type="match status" value="1"/>
</dbReference>
<evidence type="ECO:0000259" key="1">
    <source>
        <dbReference type="PROSITE" id="PS50878"/>
    </source>
</evidence>
<dbReference type="Gene3D" id="3.60.10.10">
    <property type="entry name" value="Endonuclease/exonuclease/phosphatase"/>
    <property type="match status" value="1"/>
</dbReference>
<accession>A0A2N9EFE5</accession>
<dbReference type="PANTHER" id="PTHR33116:SF78">
    <property type="entry name" value="OS12G0587133 PROTEIN"/>
    <property type="match status" value="1"/>
</dbReference>
<dbReference type="GO" id="GO:0006281">
    <property type="term" value="P:DNA repair"/>
    <property type="evidence" value="ECO:0007669"/>
    <property type="project" value="InterPro"/>
</dbReference>
<dbReference type="PROSITE" id="PS00726">
    <property type="entry name" value="AP_NUCLEASE_F1_1"/>
    <property type="match status" value="1"/>
</dbReference>
<dbReference type="GO" id="GO:0003677">
    <property type="term" value="F:DNA binding"/>
    <property type="evidence" value="ECO:0007669"/>
    <property type="project" value="InterPro"/>
</dbReference>
<protein>
    <recommendedName>
        <fullName evidence="1">Reverse transcriptase domain-containing protein</fullName>
    </recommendedName>
</protein>
<proteinExistence type="predicted"/>
<dbReference type="GO" id="GO:0004519">
    <property type="term" value="F:endonuclease activity"/>
    <property type="evidence" value="ECO:0007669"/>
    <property type="project" value="InterPro"/>
</dbReference>
<dbReference type="InterPro" id="IPR020847">
    <property type="entry name" value="AP_endonuclease_F1_BS"/>
</dbReference>
<dbReference type="SUPFAM" id="SSF56672">
    <property type="entry name" value="DNA/RNA polymerases"/>
    <property type="match status" value="1"/>
</dbReference>
<dbReference type="SUPFAM" id="SSF56219">
    <property type="entry name" value="DNase I-like"/>
    <property type="match status" value="1"/>
</dbReference>
<feature type="domain" description="Reverse transcriptase" evidence="1">
    <location>
        <begin position="604"/>
        <end position="884"/>
    </location>
</feature>
<reference evidence="2" key="1">
    <citation type="submission" date="2018-02" db="EMBL/GenBank/DDBJ databases">
        <authorList>
            <person name="Cohen D.B."/>
            <person name="Kent A.D."/>
        </authorList>
    </citation>
    <scope>NUCLEOTIDE SEQUENCE</scope>
</reference>
<dbReference type="EMBL" id="OIVN01000053">
    <property type="protein sequence ID" value="SPC73354.1"/>
    <property type="molecule type" value="Genomic_DNA"/>
</dbReference>
<gene>
    <name evidence="2" type="ORF">FSB_LOCUS1236</name>
</gene>
<evidence type="ECO:0000313" key="2">
    <source>
        <dbReference type="EMBL" id="SPC73354.1"/>
    </source>
</evidence>
<organism evidence="2">
    <name type="scientific">Fagus sylvatica</name>
    <name type="common">Beechnut</name>
    <dbReference type="NCBI Taxonomy" id="28930"/>
    <lineage>
        <taxon>Eukaryota</taxon>
        <taxon>Viridiplantae</taxon>
        <taxon>Streptophyta</taxon>
        <taxon>Embryophyta</taxon>
        <taxon>Tracheophyta</taxon>
        <taxon>Spermatophyta</taxon>
        <taxon>Magnoliopsida</taxon>
        <taxon>eudicotyledons</taxon>
        <taxon>Gunneridae</taxon>
        <taxon>Pentapetalae</taxon>
        <taxon>rosids</taxon>
        <taxon>fabids</taxon>
        <taxon>Fagales</taxon>
        <taxon>Fagaceae</taxon>
        <taxon>Fagus</taxon>
    </lineage>
</organism>
<dbReference type="Pfam" id="PF13966">
    <property type="entry name" value="zf-RVT"/>
    <property type="match status" value="1"/>
</dbReference>
<dbReference type="InterPro" id="IPR005135">
    <property type="entry name" value="Endo/exonuclease/phosphatase"/>
</dbReference>
<dbReference type="Pfam" id="PF03372">
    <property type="entry name" value="Exo_endo_phos"/>
    <property type="match status" value="1"/>
</dbReference>
<dbReference type="PROSITE" id="PS50878">
    <property type="entry name" value="RT_POL"/>
    <property type="match status" value="1"/>
</dbReference>
<dbReference type="InterPro" id="IPR000477">
    <property type="entry name" value="RT_dom"/>
</dbReference>
<name>A0A2N9EFE5_FAGSY</name>
<sequence>MVDQIKMLKEIQVICKSLLVASRGYNQESPTMEGVSLSDPSFIIQPDKAEISVLEECSRCEVLERTEKVREASMAATSTWVDWSLIFKDGRRVVIPDFYASPWDSTRVVPHFNRSEVMVLPIVGGMTYGSSDEATTGDSLAGEPGMESGNMGVMEEEVTTQQQLSDWVMGHLKKVGKALGASYEGNEEIVIGLLQDIEACRIQKGLRLNDCDKRLHIRNLIRLWKADVVCLQETKLGEVDRRLIKSLWGCPHLDWLSMGSNGASGEKGELYGKELAGIISWWDAPWCIGGDFNVVRFPSEKSGQGPYSTAMQDFSDFIADFGLLDTPLEGGKFTWSNNREVPTMSKLDRFLFSTKWADHFGLINQQRLPRVLSDHFPIFLNCGRIIGGKRPFRFENMWLKAEGFVDKVRGWWEAYVFEGSSSYVMASKLKALKLDLKQWNAQEFGNIAYQQQGILHSLHVIETLAETRSLSEEEKAAKAKLILDWEKNSLLDEINGIILFGTYILMVSFRQTRRTIKNQISKFYQSLYTEDTGYRPKLDGLDFTPIKPEEAVWLERPFEEDEITTVVRSMNGDKSPGSGWLPYEAFYHACWHVIKDDLMAVFHELYSEGSIAKSINATFLTLIPKKSNANEVRDFRPIALVGSIYKIVAKVLANRFSMVLGGIISSTQNAFVKGRQISDSVFIANECIDSRLHTAIPGVLCKLDVEKAYDHVNWKFLLYLLERCGFSERWRKWIHFCISTVRFSILINGNPEGFFGSTRGIRQGDPLSPLLFVLITEALSRMMTRAGEEGLLSGFQVGSLNNSLLKISHLLFANDTLIFSDANPDHIFHIRLLFTWFEAVSGLKINLCKSEMVPVGCVPDLENLAGIMGCKTAQLPMNYLGLPLGAKFKSKAIWDPILEKMERKLAGWKRMYLSKGGRLTLIKSTLSSLPTYFLSLFPIPVAVASRIDKIQRDFLWGGMGEGKKFHLVNWAQVCQPVHLGGLGIRNLRIFNKALLGKWLWRFGNEREALWRLAIVAKYGDQHGGWSSGELLGPNGVSLWRNIRKEWATFSRFLSFEIGDGATVRFWTDRCRPIQDWEEESLSSFLDLLYSSSVKGYGLDRVCWYGSQEKGFQVKSFYNAMLPQTAAVGPWKNIWKPKVPTRVAFFVWTAALDRILTTDNLRRRRVIIMDWCCMCKNNGESSSHLLLHCPMAWDLWNFILSLFGLQWVMPRDVRDLLACWWAGRGRSKIKELWNLIPHGVFWCIWWERNSRSFEGKERNMMELKELLIHTLMDWSKAAGLHSFSSIFDFLDYCIL</sequence>
<dbReference type="InterPro" id="IPR026960">
    <property type="entry name" value="RVT-Znf"/>
</dbReference>
<dbReference type="CDD" id="cd01650">
    <property type="entry name" value="RT_nLTR_like"/>
    <property type="match status" value="1"/>
</dbReference>
<dbReference type="Pfam" id="PF00078">
    <property type="entry name" value="RVT_1"/>
    <property type="match status" value="1"/>
</dbReference>
<dbReference type="InterPro" id="IPR043502">
    <property type="entry name" value="DNA/RNA_pol_sf"/>
</dbReference>